<organism evidence="9">
    <name type="scientific">bioreactor metagenome</name>
    <dbReference type="NCBI Taxonomy" id="1076179"/>
    <lineage>
        <taxon>unclassified sequences</taxon>
        <taxon>metagenomes</taxon>
        <taxon>ecological metagenomes</taxon>
    </lineage>
</organism>
<dbReference type="GO" id="GO:0005886">
    <property type="term" value="C:plasma membrane"/>
    <property type="evidence" value="ECO:0007669"/>
    <property type="project" value="TreeGrafter"/>
</dbReference>
<gene>
    <name evidence="9" type="primary">rnfA_1</name>
    <name evidence="9" type="ORF">SDC9_16401</name>
</gene>
<dbReference type="GO" id="GO:0022900">
    <property type="term" value="P:electron transport chain"/>
    <property type="evidence" value="ECO:0007669"/>
    <property type="project" value="InterPro"/>
</dbReference>
<protein>
    <submittedName>
        <fullName evidence="9">Electron transport complex subunit RnfA</fullName>
    </submittedName>
</protein>
<evidence type="ECO:0000256" key="3">
    <source>
        <dbReference type="ARBA" id="ARBA00022692"/>
    </source>
</evidence>
<dbReference type="AlphaFoldDB" id="A0A644TWR8"/>
<evidence type="ECO:0000256" key="8">
    <source>
        <dbReference type="SAM" id="Phobius"/>
    </source>
</evidence>
<dbReference type="PIRSF" id="PIRSF006102">
    <property type="entry name" value="NQR_DE"/>
    <property type="match status" value="1"/>
</dbReference>
<feature type="transmembrane region" description="Helical" evidence="8">
    <location>
        <begin position="165"/>
        <end position="190"/>
    </location>
</feature>
<dbReference type="InterPro" id="IPR003667">
    <property type="entry name" value="NqrDE/RnfAE"/>
</dbReference>
<dbReference type="Pfam" id="PF02508">
    <property type="entry name" value="Rnf-Nqr"/>
    <property type="match status" value="1"/>
</dbReference>
<proteinExistence type="inferred from homology"/>
<keyword evidence="3 8" id="KW-0812">Transmembrane</keyword>
<feature type="transmembrane region" description="Helical" evidence="8">
    <location>
        <begin position="132"/>
        <end position="153"/>
    </location>
</feature>
<dbReference type="GO" id="GO:0012505">
    <property type="term" value="C:endomembrane system"/>
    <property type="evidence" value="ECO:0007669"/>
    <property type="project" value="UniProtKB-SubCell"/>
</dbReference>
<evidence type="ECO:0000256" key="2">
    <source>
        <dbReference type="ARBA" id="ARBA00022448"/>
    </source>
</evidence>
<evidence type="ECO:0000256" key="4">
    <source>
        <dbReference type="ARBA" id="ARBA00022967"/>
    </source>
</evidence>
<keyword evidence="2" id="KW-0813">Transport</keyword>
<dbReference type="NCBIfam" id="TIGR01943">
    <property type="entry name" value="rnfA"/>
    <property type="match status" value="1"/>
</dbReference>
<evidence type="ECO:0000313" key="9">
    <source>
        <dbReference type="EMBL" id="MPL70642.1"/>
    </source>
</evidence>
<sequence length="191" mass="20697">MELAKIFLVALLVNNVVLMRFLALCSYVGMTNDVGQSVGMGFAVTFVTVLATAATWPIYNFVLVPLGLTFLKILVFILVIASLVQLVEFYLKKNIPGLYAAMGIYLPLITTNCAILAVTFENIDYGYSFIESIVYAVGVSLGYLLAMVLLAGVRDRMKTSPVPKFLQGTPILFVASSLLGVAFMGFSGLIK</sequence>
<accession>A0A644TWR8</accession>
<feature type="transmembrane region" description="Helical" evidence="8">
    <location>
        <begin position="98"/>
        <end position="120"/>
    </location>
</feature>
<dbReference type="InterPro" id="IPR011293">
    <property type="entry name" value="Ion_transpt_RnfA/RsxA"/>
</dbReference>
<keyword evidence="4" id="KW-1278">Translocase</keyword>
<evidence type="ECO:0000256" key="6">
    <source>
        <dbReference type="ARBA" id="ARBA00022989"/>
    </source>
</evidence>
<comment type="subcellular location">
    <subcellularLocation>
        <location evidence="1">Endomembrane system</location>
        <topology evidence="1">Multi-pass membrane protein</topology>
    </subcellularLocation>
</comment>
<dbReference type="HAMAP" id="MF_00459">
    <property type="entry name" value="RsxA_RnfA"/>
    <property type="match status" value="1"/>
</dbReference>
<reference evidence="9" key="1">
    <citation type="submission" date="2019-08" db="EMBL/GenBank/DDBJ databases">
        <authorList>
            <person name="Kucharzyk K."/>
            <person name="Murdoch R.W."/>
            <person name="Higgins S."/>
            <person name="Loffler F."/>
        </authorList>
    </citation>
    <scope>NUCLEOTIDE SEQUENCE</scope>
</reference>
<evidence type="ECO:0000256" key="7">
    <source>
        <dbReference type="ARBA" id="ARBA00023136"/>
    </source>
</evidence>
<feature type="transmembrane region" description="Helical" evidence="8">
    <location>
        <begin position="71"/>
        <end position="91"/>
    </location>
</feature>
<evidence type="ECO:0000256" key="1">
    <source>
        <dbReference type="ARBA" id="ARBA00004127"/>
    </source>
</evidence>
<dbReference type="InterPro" id="IPR050133">
    <property type="entry name" value="NqrDE/RnfAE_oxidrdctase"/>
</dbReference>
<comment type="caution">
    <text evidence="9">The sequence shown here is derived from an EMBL/GenBank/DDBJ whole genome shotgun (WGS) entry which is preliminary data.</text>
</comment>
<keyword evidence="5" id="KW-0249">Electron transport</keyword>
<dbReference type="PANTHER" id="PTHR30335">
    <property type="entry name" value="INTEGRAL MEMBRANE PROTEIN OF SOXR-REDUCING COMPLEX"/>
    <property type="match status" value="1"/>
</dbReference>
<name>A0A644TWR8_9ZZZZ</name>
<keyword evidence="7 8" id="KW-0472">Membrane</keyword>
<feature type="transmembrane region" description="Helical" evidence="8">
    <location>
        <begin position="40"/>
        <end position="59"/>
    </location>
</feature>
<evidence type="ECO:0000256" key="5">
    <source>
        <dbReference type="ARBA" id="ARBA00022982"/>
    </source>
</evidence>
<feature type="transmembrane region" description="Helical" evidence="8">
    <location>
        <begin position="6"/>
        <end position="28"/>
    </location>
</feature>
<keyword evidence="6 8" id="KW-1133">Transmembrane helix</keyword>
<dbReference type="EMBL" id="VSSQ01000054">
    <property type="protein sequence ID" value="MPL70642.1"/>
    <property type="molecule type" value="Genomic_DNA"/>
</dbReference>
<dbReference type="PANTHER" id="PTHR30335:SF0">
    <property type="entry name" value="ION-TRANSLOCATING OXIDOREDUCTASE COMPLEX SUBUNIT A"/>
    <property type="match status" value="1"/>
</dbReference>